<comment type="caution">
    <text evidence="1">The sequence shown here is derived from an EMBL/GenBank/DDBJ whole genome shotgun (WGS) entry which is preliminary data.</text>
</comment>
<name>A0ACB8A620_9AGAM</name>
<dbReference type="Proteomes" id="UP000790377">
    <property type="component" value="Unassembled WGS sequence"/>
</dbReference>
<evidence type="ECO:0000313" key="1">
    <source>
        <dbReference type="EMBL" id="KAH7908666.1"/>
    </source>
</evidence>
<gene>
    <name evidence="1" type="ORF">BJ138DRAFT_1068425</name>
</gene>
<accession>A0ACB8A620</accession>
<proteinExistence type="predicted"/>
<evidence type="ECO:0000313" key="2">
    <source>
        <dbReference type="Proteomes" id="UP000790377"/>
    </source>
</evidence>
<reference evidence="1" key="1">
    <citation type="journal article" date="2021" name="New Phytol.">
        <title>Evolutionary innovations through gain and loss of genes in the ectomycorrhizal Boletales.</title>
        <authorList>
            <person name="Wu G."/>
            <person name="Miyauchi S."/>
            <person name="Morin E."/>
            <person name="Kuo A."/>
            <person name="Drula E."/>
            <person name="Varga T."/>
            <person name="Kohler A."/>
            <person name="Feng B."/>
            <person name="Cao Y."/>
            <person name="Lipzen A."/>
            <person name="Daum C."/>
            <person name="Hundley H."/>
            <person name="Pangilinan J."/>
            <person name="Johnson J."/>
            <person name="Barry K."/>
            <person name="LaButti K."/>
            <person name="Ng V."/>
            <person name="Ahrendt S."/>
            <person name="Min B."/>
            <person name="Choi I.G."/>
            <person name="Park H."/>
            <person name="Plett J.M."/>
            <person name="Magnuson J."/>
            <person name="Spatafora J.W."/>
            <person name="Nagy L.G."/>
            <person name="Henrissat B."/>
            <person name="Grigoriev I.V."/>
            <person name="Yang Z.L."/>
            <person name="Xu J."/>
            <person name="Martin F.M."/>
        </authorList>
    </citation>
    <scope>NUCLEOTIDE SEQUENCE</scope>
    <source>
        <strain evidence="1">ATCC 28755</strain>
    </source>
</reference>
<keyword evidence="2" id="KW-1185">Reference proteome</keyword>
<sequence>MHFMSFPRDNDVKTDGPVLKPIAIVGISTEFPSGSTSSTNLDHEEFFKFLLDKSQAYEKIPSQRFNIDSWKGRGLGKVIMDTGTFLKDISLFDHLEFGITSKDAKSMAVSTRKLIELSFLALLDSGIDYRGQNVGCFMSGIPFDLLTVADADEFDARGSFAGGPCMIANRLSYHLDLLGPSIPTDTACSSSLSALHLAIQSLRGGECESAVVGGCQVNHRFVDFIQYSQGSVLAPDGKCKPFDSSADGFSRGEGAAVIVVKLLEDAIRDDDHIYATILGTGINNNGSAAPVSAPVAEGQADAMRRAYRGTGRTPTDIDYIELHATGTAAGDPTEANWVGEHFKRDSELLVGSVKGNIGHLEITAFLASLSKVCSMFKYGLIPPNVNLVSPNPSIKWDEHRLRVPTDPEKLRVPSSGKRRLVSICSSGIGGSNGHAVVEEPPPVLLLHDNRQVNEPILLMAGGLTPRSAAAVASILTELASDASSDVYALSTVYGRRSRQVTWRSFSVLLPDRSVTPFTQPCLAPRAKPPLVLVLSGQGPQHIQMGRQLFQLYPRFAESILAMDEIYGRVVGHSLVQTTGLFLGGTKSETLPEIWPIELVLPSLAMVQIALIDLLRSVGVKYDAVIGHSAGETAMLYACGAASQAMALELAIARGRAMSLAEKCGGTMAAFSCTPDEAKLIISDTAGPKSLGKLEIACFNTPEAITLAGKEEYITQALEHAQSKGFFARKIRTRVPVHSSLMEICRLEYEKLVGEVFDRYPGEHRPQISTFSALTGLPWEETFDADYFWKGTRLPVQFDRAMSVLLDKMPNATFLEISPHPALSSYIATMGVAPGSVICPMYRAKKPSPHHEGEVFLRSLGRLAVLGHNFLNFSALTGRSFAGIDIPLPSYPFQKKDLPYYSENSRMVARQMGTRNGPLNYADMRLGAQTHPELAQHVIRGEPIMPAAGYLEMALEFGARVLWNVEFRTMMSLPSDKVVSVDVERKECYWSVKSRPSRHHDSLPAQVAQNPQTTRLHADGYMSMDSPSPAANIDIDIIRARCQPFSTSRFYDTLGYFAHYGPVFRRIKTCFRGEDEALVELRGSDTDLDGHDAYVIHPAILDSCLHVMVHPSFTANADRNVYYLPSRVSRVTFYRSREDLVLPAVIYVHAIFREWRPDNLLLDFKIVDPHGSPICSLIGFEAAKHYINVPLGIREHRYDMNYQRISLPDKQFTKHASIENGSHASACELIILEFKLGDELTFQKKLSQIGQTIPTIWIHATSGLDGAAACGFSRSLRKELFMNVIRLVVFEQTWNHNDRMSFIHRLSQLDGLEDEIHVDSAGHVAVARLVSLPSPPDFQEFKPSEYWVSSPAGIGHPSTPQVPNEHSFVAVSLCSVVESGLWGFVGCIVEGSSISPGTTVVGVADGHLSSHVLVHEGRLWQAPEHYDTDGLAGIALGAAVVFLALGAGVIENPKRFSRRRILITNADTTIGQALIQIFIALELNYSTISGDASLDTLSLIGTSDVILSGSSADGDVQLLRSAMSPLARCFFWNDPLNLRQAVLGDHWLVGDALAKLLPKLSTLASFFSSLSVEPIKRLPRELQTIRSQLFDPHKTYLLVGGIGSFGVHCALWMYEKGARNLILTSRSGRASLIRTKNVIALRTLKYLSGLSDLTLRLENCDASSRLDMSSLMASISTPIGGCLLLSVALSDKTFSSHTQDTYDIPFTSKRGAFEALEAVYPISQLDFLVALSSATIFGNAGQTNYASANSLVDELTRPYSNAFSLVAPAIIDSSTIAQTEDLLTDNRLAHWASWAMSSRQICDCIEDGIRLLEIQDFWLYVPDYDWYHMQRDFGASPIYGHLVTAPEDVDSMTTDEPSMSLQGLVLQFLDVASEDFSPEVPFTSYGLDSLSAGRLAYALKPHVAITQLQLLADISLNDLMERTEKVQEETQGNTE</sequence>
<protein>
    <submittedName>
        <fullName evidence="1">Polyketide synthase</fullName>
    </submittedName>
</protein>
<organism evidence="1 2">
    <name type="scientific">Hygrophoropsis aurantiaca</name>
    <dbReference type="NCBI Taxonomy" id="72124"/>
    <lineage>
        <taxon>Eukaryota</taxon>
        <taxon>Fungi</taxon>
        <taxon>Dikarya</taxon>
        <taxon>Basidiomycota</taxon>
        <taxon>Agaricomycotina</taxon>
        <taxon>Agaricomycetes</taxon>
        <taxon>Agaricomycetidae</taxon>
        <taxon>Boletales</taxon>
        <taxon>Coniophorineae</taxon>
        <taxon>Hygrophoropsidaceae</taxon>
        <taxon>Hygrophoropsis</taxon>
    </lineage>
</organism>
<dbReference type="EMBL" id="MU267806">
    <property type="protein sequence ID" value="KAH7908666.1"/>
    <property type="molecule type" value="Genomic_DNA"/>
</dbReference>